<protein>
    <submittedName>
        <fullName evidence="2">Uncharacterized protein</fullName>
    </submittedName>
</protein>
<feature type="compositionally biased region" description="Basic and acidic residues" evidence="1">
    <location>
        <begin position="61"/>
        <end position="71"/>
    </location>
</feature>
<reference evidence="2" key="2">
    <citation type="submission" date="2021-03" db="UniProtKB">
        <authorList>
            <consortium name="EnsemblPlants"/>
        </authorList>
    </citation>
    <scope>IDENTIFICATION</scope>
</reference>
<dbReference type="EnsemblPlants" id="AUR62006967-RA">
    <property type="protein sequence ID" value="AUR62006967-RA:cds"/>
    <property type="gene ID" value="AUR62006967"/>
</dbReference>
<dbReference type="Proteomes" id="UP000596660">
    <property type="component" value="Unplaced"/>
</dbReference>
<sequence length="71" mass="8270">MVGWKCISETDSFDINDDDEEQSEFEVNELVSRSSGESIRRMSEKSLNKEVKFGRQQTSKLPKDEKKRVID</sequence>
<evidence type="ECO:0000256" key="1">
    <source>
        <dbReference type="SAM" id="MobiDB-lite"/>
    </source>
</evidence>
<dbReference type="Gramene" id="AUR62006967-RA">
    <property type="protein sequence ID" value="AUR62006967-RA:cds"/>
    <property type="gene ID" value="AUR62006967"/>
</dbReference>
<feature type="compositionally biased region" description="Acidic residues" evidence="1">
    <location>
        <begin position="13"/>
        <end position="27"/>
    </location>
</feature>
<proteinExistence type="predicted"/>
<feature type="compositionally biased region" description="Basic and acidic residues" evidence="1">
    <location>
        <begin position="38"/>
        <end position="53"/>
    </location>
</feature>
<name>A0A803L528_CHEQI</name>
<organism evidence="2 3">
    <name type="scientific">Chenopodium quinoa</name>
    <name type="common">Quinoa</name>
    <dbReference type="NCBI Taxonomy" id="63459"/>
    <lineage>
        <taxon>Eukaryota</taxon>
        <taxon>Viridiplantae</taxon>
        <taxon>Streptophyta</taxon>
        <taxon>Embryophyta</taxon>
        <taxon>Tracheophyta</taxon>
        <taxon>Spermatophyta</taxon>
        <taxon>Magnoliopsida</taxon>
        <taxon>eudicotyledons</taxon>
        <taxon>Gunneridae</taxon>
        <taxon>Pentapetalae</taxon>
        <taxon>Caryophyllales</taxon>
        <taxon>Chenopodiaceae</taxon>
        <taxon>Chenopodioideae</taxon>
        <taxon>Atripliceae</taxon>
        <taxon>Chenopodium</taxon>
    </lineage>
</organism>
<evidence type="ECO:0000313" key="3">
    <source>
        <dbReference type="Proteomes" id="UP000596660"/>
    </source>
</evidence>
<evidence type="ECO:0000313" key="2">
    <source>
        <dbReference type="EnsemblPlants" id="AUR62006967-RA:cds"/>
    </source>
</evidence>
<keyword evidence="3" id="KW-1185">Reference proteome</keyword>
<feature type="region of interest" description="Disordered" evidence="1">
    <location>
        <begin position="13"/>
        <end position="71"/>
    </location>
</feature>
<accession>A0A803L528</accession>
<reference evidence="2" key="1">
    <citation type="journal article" date="2017" name="Nature">
        <title>The genome of Chenopodium quinoa.</title>
        <authorList>
            <person name="Jarvis D.E."/>
            <person name="Ho Y.S."/>
            <person name="Lightfoot D.J."/>
            <person name="Schmoeckel S.M."/>
            <person name="Li B."/>
            <person name="Borm T.J.A."/>
            <person name="Ohyanagi H."/>
            <person name="Mineta K."/>
            <person name="Michell C.T."/>
            <person name="Saber N."/>
            <person name="Kharbatia N.M."/>
            <person name="Rupper R.R."/>
            <person name="Sharp A.R."/>
            <person name="Dally N."/>
            <person name="Boughton B.A."/>
            <person name="Woo Y.H."/>
            <person name="Gao G."/>
            <person name="Schijlen E.G.W.M."/>
            <person name="Guo X."/>
            <person name="Momin A.A."/>
            <person name="Negrao S."/>
            <person name="Al-Babili S."/>
            <person name="Gehring C."/>
            <person name="Roessner U."/>
            <person name="Jung C."/>
            <person name="Murphy K."/>
            <person name="Arold S.T."/>
            <person name="Gojobori T."/>
            <person name="van der Linden C.G."/>
            <person name="van Loo E.N."/>
            <person name="Jellen E.N."/>
            <person name="Maughan P.J."/>
            <person name="Tester M."/>
        </authorList>
    </citation>
    <scope>NUCLEOTIDE SEQUENCE [LARGE SCALE GENOMIC DNA]</scope>
    <source>
        <strain evidence="2">cv. PI 614886</strain>
    </source>
</reference>
<dbReference type="AlphaFoldDB" id="A0A803L528"/>